<dbReference type="CDD" id="cd02947">
    <property type="entry name" value="TRX_family"/>
    <property type="match status" value="1"/>
</dbReference>
<dbReference type="Proteomes" id="UP000291933">
    <property type="component" value="Unassembled WGS sequence"/>
</dbReference>
<evidence type="ECO:0000313" key="8">
    <source>
        <dbReference type="EMBL" id="TBT96287.1"/>
    </source>
</evidence>
<keyword evidence="5" id="KW-0676">Redox-active center</keyword>
<dbReference type="InterPro" id="IPR036249">
    <property type="entry name" value="Thioredoxin-like_sf"/>
</dbReference>
<evidence type="ECO:0000256" key="6">
    <source>
        <dbReference type="NCBIfam" id="TIGR01068"/>
    </source>
</evidence>
<dbReference type="PRINTS" id="PR00421">
    <property type="entry name" value="THIOREDOXIN"/>
</dbReference>
<evidence type="ECO:0000256" key="5">
    <source>
        <dbReference type="ARBA" id="ARBA00023284"/>
    </source>
</evidence>
<evidence type="ECO:0000256" key="4">
    <source>
        <dbReference type="ARBA" id="ARBA00023157"/>
    </source>
</evidence>
<dbReference type="PANTHER" id="PTHR45663:SF11">
    <property type="entry name" value="GEO12009P1"/>
    <property type="match status" value="1"/>
</dbReference>
<name>A0A4Q9KNV2_PROTD</name>
<reference evidence="8 9" key="1">
    <citation type="submission" date="2019-01" db="EMBL/GenBank/DDBJ databases">
        <title>Lactibacter flavus gen. nov., sp. nov., a novel bacterium of the family Propionibacteriaceae isolated from raw milk and dairy products.</title>
        <authorList>
            <person name="Huptas C."/>
            <person name="Wenning M."/>
            <person name="Breitenwieser F."/>
            <person name="Doll E."/>
            <person name="Von Neubeck M."/>
            <person name="Busse H.-J."/>
            <person name="Scherer S."/>
        </authorList>
    </citation>
    <scope>NUCLEOTIDE SEQUENCE [LARGE SCALE GENOMIC DNA]</scope>
    <source>
        <strain evidence="8 9">DSM 22130</strain>
    </source>
</reference>
<feature type="domain" description="Thioredoxin" evidence="7">
    <location>
        <begin position="15"/>
        <end position="140"/>
    </location>
</feature>
<dbReference type="PROSITE" id="PS00194">
    <property type="entry name" value="THIOREDOXIN_1"/>
    <property type="match status" value="1"/>
</dbReference>
<dbReference type="Gene3D" id="3.40.30.10">
    <property type="entry name" value="Glutaredoxin"/>
    <property type="match status" value="1"/>
</dbReference>
<dbReference type="InterPro" id="IPR005746">
    <property type="entry name" value="Thioredoxin"/>
</dbReference>
<proteinExistence type="inferred from homology"/>
<evidence type="ECO:0000313" key="9">
    <source>
        <dbReference type="Proteomes" id="UP000291933"/>
    </source>
</evidence>
<gene>
    <name evidence="8" type="primary">trxA</name>
    <name evidence="8" type="ORF">ET996_01065</name>
</gene>
<dbReference type="Pfam" id="PF00085">
    <property type="entry name" value="Thioredoxin"/>
    <property type="match status" value="1"/>
</dbReference>
<protein>
    <recommendedName>
        <fullName evidence="6">Thioredoxin</fullName>
    </recommendedName>
</protein>
<comment type="similarity">
    <text evidence="1">Belongs to the thioredoxin family.</text>
</comment>
<accession>A0A4Q9KNV2</accession>
<dbReference type="PANTHER" id="PTHR45663">
    <property type="entry name" value="GEO12009P1"/>
    <property type="match status" value="1"/>
</dbReference>
<dbReference type="GO" id="GO:0015035">
    <property type="term" value="F:protein-disulfide reductase activity"/>
    <property type="evidence" value="ECO:0007669"/>
    <property type="project" value="UniProtKB-UniRule"/>
</dbReference>
<dbReference type="NCBIfam" id="TIGR01068">
    <property type="entry name" value="thioredoxin"/>
    <property type="match status" value="1"/>
</dbReference>
<evidence type="ECO:0000256" key="3">
    <source>
        <dbReference type="ARBA" id="ARBA00022982"/>
    </source>
</evidence>
<dbReference type="PROSITE" id="PS51352">
    <property type="entry name" value="THIOREDOXIN_2"/>
    <property type="match status" value="1"/>
</dbReference>
<dbReference type="GO" id="GO:0045454">
    <property type="term" value="P:cell redox homeostasis"/>
    <property type="evidence" value="ECO:0007669"/>
    <property type="project" value="TreeGrafter"/>
</dbReference>
<dbReference type="InterPro" id="IPR017937">
    <property type="entry name" value="Thioredoxin_CS"/>
</dbReference>
<dbReference type="RefSeq" id="WP_131170699.1">
    <property type="nucleotide sequence ID" value="NZ_FXTL01000001.1"/>
</dbReference>
<evidence type="ECO:0000259" key="7">
    <source>
        <dbReference type="PROSITE" id="PS51352"/>
    </source>
</evidence>
<dbReference type="FunFam" id="3.40.30.10:FF:000001">
    <property type="entry name" value="Thioredoxin"/>
    <property type="match status" value="1"/>
</dbReference>
<sequence>MAPQIVTCPECGARNRVPAVAKGVPQCPTCKSKLPWIATATDDDFAVVADSAKVTVLVDLWAPWCGPCRQLSPLLEKLAGERAGRLKVVKVNVDENPVTQAQFNATSIPTLVLFSGGRQVGVQRGALPLPALRQWVDAKA</sequence>
<evidence type="ECO:0000256" key="1">
    <source>
        <dbReference type="ARBA" id="ARBA00008987"/>
    </source>
</evidence>
<organism evidence="8 9">
    <name type="scientific">Propioniciclava tarda</name>
    <dbReference type="NCBI Taxonomy" id="433330"/>
    <lineage>
        <taxon>Bacteria</taxon>
        <taxon>Bacillati</taxon>
        <taxon>Actinomycetota</taxon>
        <taxon>Actinomycetes</taxon>
        <taxon>Propionibacteriales</taxon>
        <taxon>Propionibacteriaceae</taxon>
        <taxon>Propioniciclava</taxon>
    </lineage>
</organism>
<comment type="caution">
    <text evidence="8">The sequence shown here is derived from an EMBL/GenBank/DDBJ whole genome shotgun (WGS) entry which is preliminary data.</text>
</comment>
<keyword evidence="2" id="KW-0813">Transport</keyword>
<dbReference type="AlphaFoldDB" id="A0A4Q9KNV2"/>
<dbReference type="OrthoDB" id="9790390at2"/>
<dbReference type="GO" id="GO:0005829">
    <property type="term" value="C:cytosol"/>
    <property type="evidence" value="ECO:0007669"/>
    <property type="project" value="TreeGrafter"/>
</dbReference>
<dbReference type="EMBL" id="SDMR01000001">
    <property type="protein sequence ID" value="TBT96287.1"/>
    <property type="molecule type" value="Genomic_DNA"/>
</dbReference>
<dbReference type="InterPro" id="IPR013766">
    <property type="entry name" value="Thioredoxin_domain"/>
</dbReference>
<keyword evidence="4" id="KW-1015">Disulfide bond</keyword>
<keyword evidence="9" id="KW-1185">Reference proteome</keyword>
<evidence type="ECO:0000256" key="2">
    <source>
        <dbReference type="ARBA" id="ARBA00022448"/>
    </source>
</evidence>
<dbReference type="SUPFAM" id="SSF52833">
    <property type="entry name" value="Thioredoxin-like"/>
    <property type="match status" value="1"/>
</dbReference>
<keyword evidence="3" id="KW-0249">Electron transport</keyword>